<dbReference type="AlphaFoldDB" id="A0A223V9W9"/>
<evidence type="ECO:0000313" key="2">
    <source>
        <dbReference type="Proteomes" id="UP000215244"/>
    </source>
</evidence>
<dbReference type="Proteomes" id="UP000215244">
    <property type="component" value="Chromosome"/>
</dbReference>
<dbReference type="EMBL" id="CP022957">
    <property type="protein sequence ID" value="ASV32163.1"/>
    <property type="molecule type" value="Genomic_DNA"/>
</dbReference>
<dbReference type="KEGG" id="marb:CJ263_19125"/>
<dbReference type="Pfam" id="PF10988">
    <property type="entry name" value="DUF2807"/>
    <property type="match status" value="1"/>
</dbReference>
<dbReference type="OrthoDB" id="1444301at2"/>
<protein>
    <submittedName>
        <fullName evidence="1">Uncharacterized protein</fullName>
    </submittedName>
</protein>
<evidence type="ECO:0000313" key="1">
    <source>
        <dbReference type="EMBL" id="ASV32163.1"/>
    </source>
</evidence>
<proteinExistence type="predicted"/>
<name>A0A223V9W9_9FLAO</name>
<sequence length="240" mass="26485">MKTKIIMGLCMAASILFSSCDHQVITALDEVTTVEYAFSDYQRLEISGDFEVYVRFSETEENIAITANDNLHRKIDVFKSGNTLKIGLENKVILRGNPTLRAYITTRNITDFEVYGDSSVDVEDLILADNASITVYGDSHFTGEMDVDRLRVDLRGDSTADLFGYAENVNARLSGDSTFRDYDLQVADLIIDLTGDSQASLSVSGTIDVEASGDSVLNYQGNATVVHQHLTGDSKVRQRN</sequence>
<gene>
    <name evidence="1" type="ORF">CJ263_19125</name>
</gene>
<dbReference type="Gene3D" id="2.160.20.120">
    <property type="match status" value="1"/>
</dbReference>
<dbReference type="PROSITE" id="PS51257">
    <property type="entry name" value="PROKAR_LIPOPROTEIN"/>
    <property type="match status" value="1"/>
</dbReference>
<dbReference type="RefSeq" id="WP_094998736.1">
    <property type="nucleotide sequence ID" value="NZ_BMJL01000008.1"/>
</dbReference>
<dbReference type="InterPro" id="IPR021255">
    <property type="entry name" value="DUF2807"/>
</dbReference>
<organism evidence="1 2">
    <name type="scientific">Maribacter cobaltidurans</name>
    <dbReference type="NCBI Taxonomy" id="1178778"/>
    <lineage>
        <taxon>Bacteria</taxon>
        <taxon>Pseudomonadati</taxon>
        <taxon>Bacteroidota</taxon>
        <taxon>Flavobacteriia</taxon>
        <taxon>Flavobacteriales</taxon>
        <taxon>Flavobacteriaceae</taxon>
        <taxon>Maribacter</taxon>
    </lineage>
</organism>
<reference evidence="1 2" key="1">
    <citation type="submission" date="2017-08" db="EMBL/GenBank/DDBJ databases">
        <title>The complete genome sequence of Maribacter sp. B1, isolated from deep-sea sediment.</title>
        <authorList>
            <person name="Wu Y.-H."/>
            <person name="Cheng H."/>
            <person name="Xu X.-W."/>
        </authorList>
    </citation>
    <scope>NUCLEOTIDE SEQUENCE [LARGE SCALE GENOMIC DNA]</scope>
    <source>
        <strain evidence="1 2">B1</strain>
    </source>
</reference>
<keyword evidence="2" id="KW-1185">Reference proteome</keyword>
<accession>A0A223V9W9</accession>